<sequence>MLLPVADTHSRVEERALQPRRAFRAGPDHISRETGISARTVTRILRRQGALVLAACDPVTGQRIRASRISPAAL</sequence>
<evidence type="ECO:0000313" key="1">
    <source>
        <dbReference type="EMBL" id="MFC5753791.1"/>
    </source>
</evidence>
<name>A0ABW1AGR8_9ACTN</name>
<accession>A0ABW1AGR8</accession>
<keyword evidence="2" id="KW-1185">Reference proteome</keyword>
<dbReference type="EMBL" id="JBHSON010000124">
    <property type="protein sequence ID" value="MFC5753791.1"/>
    <property type="molecule type" value="Genomic_DNA"/>
</dbReference>
<dbReference type="Proteomes" id="UP001596074">
    <property type="component" value="Unassembled WGS sequence"/>
</dbReference>
<proteinExistence type="predicted"/>
<comment type="caution">
    <text evidence="1">The sequence shown here is derived from an EMBL/GenBank/DDBJ whole genome shotgun (WGS) entry which is preliminary data.</text>
</comment>
<dbReference type="RefSeq" id="WP_378291189.1">
    <property type="nucleotide sequence ID" value="NZ_JBHSON010000124.1"/>
</dbReference>
<evidence type="ECO:0000313" key="2">
    <source>
        <dbReference type="Proteomes" id="UP001596074"/>
    </source>
</evidence>
<evidence type="ECO:0008006" key="3">
    <source>
        <dbReference type="Google" id="ProtNLM"/>
    </source>
</evidence>
<gene>
    <name evidence="1" type="ORF">ACFPZN_49930</name>
</gene>
<reference evidence="2" key="1">
    <citation type="journal article" date="2019" name="Int. J. Syst. Evol. Microbiol.">
        <title>The Global Catalogue of Microorganisms (GCM) 10K type strain sequencing project: providing services to taxonomists for standard genome sequencing and annotation.</title>
        <authorList>
            <consortium name="The Broad Institute Genomics Platform"/>
            <consortium name="The Broad Institute Genome Sequencing Center for Infectious Disease"/>
            <person name="Wu L."/>
            <person name="Ma J."/>
        </authorList>
    </citation>
    <scope>NUCLEOTIDE SEQUENCE [LARGE SCALE GENOMIC DNA]</scope>
    <source>
        <strain evidence="2">KCTC 42087</strain>
    </source>
</reference>
<protein>
    <recommendedName>
        <fullName evidence="3">Helix-turn-helix domain-containing protein</fullName>
    </recommendedName>
</protein>
<organism evidence="1 2">
    <name type="scientific">Actinomadura rugatobispora</name>
    <dbReference type="NCBI Taxonomy" id="1994"/>
    <lineage>
        <taxon>Bacteria</taxon>
        <taxon>Bacillati</taxon>
        <taxon>Actinomycetota</taxon>
        <taxon>Actinomycetes</taxon>
        <taxon>Streptosporangiales</taxon>
        <taxon>Thermomonosporaceae</taxon>
        <taxon>Actinomadura</taxon>
    </lineage>
</organism>